<accession>A0A377BZP6</accession>
<dbReference type="SUPFAM" id="SSF103473">
    <property type="entry name" value="MFS general substrate transporter"/>
    <property type="match status" value="1"/>
</dbReference>
<dbReference type="Gene3D" id="1.20.1250.20">
    <property type="entry name" value="MFS general substrate transporter like domains"/>
    <property type="match status" value="1"/>
</dbReference>
<evidence type="ECO:0000313" key="3">
    <source>
        <dbReference type="Proteomes" id="UP000254088"/>
    </source>
</evidence>
<proteinExistence type="predicted"/>
<keyword evidence="1" id="KW-1133">Transmembrane helix</keyword>
<name>A0A377BZP6_ECOLX</name>
<keyword evidence="1" id="KW-0472">Membrane</keyword>
<gene>
    <name evidence="2" type="primary">garP_1_1</name>
    <name evidence="2" type="ORF">NCTC10429_01333</name>
</gene>
<dbReference type="EMBL" id="UGEX01000001">
    <property type="protein sequence ID" value="STL80142.1"/>
    <property type="molecule type" value="Genomic_DNA"/>
</dbReference>
<dbReference type="AlphaFoldDB" id="A0A377BZP6"/>
<feature type="transmembrane region" description="Helical" evidence="1">
    <location>
        <begin position="72"/>
        <end position="93"/>
    </location>
</feature>
<evidence type="ECO:0000313" key="2">
    <source>
        <dbReference type="EMBL" id="STL80142.1"/>
    </source>
</evidence>
<dbReference type="InterPro" id="IPR036259">
    <property type="entry name" value="MFS_trans_sf"/>
</dbReference>
<protein>
    <submittedName>
        <fullName evidence="2">D-galactarate permease</fullName>
    </submittedName>
</protein>
<organism evidence="2 3">
    <name type="scientific">Escherichia coli</name>
    <dbReference type="NCBI Taxonomy" id="562"/>
    <lineage>
        <taxon>Bacteria</taxon>
        <taxon>Pseudomonadati</taxon>
        <taxon>Pseudomonadota</taxon>
        <taxon>Gammaproteobacteria</taxon>
        <taxon>Enterobacterales</taxon>
        <taxon>Enterobacteriaceae</taxon>
        <taxon>Escherichia</taxon>
    </lineage>
</organism>
<dbReference type="Proteomes" id="UP000254088">
    <property type="component" value="Unassembled WGS sequence"/>
</dbReference>
<evidence type="ECO:0000256" key="1">
    <source>
        <dbReference type="SAM" id="Phobius"/>
    </source>
</evidence>
<sequence length="100" mass="11566">MIGFVLTALWIKLIHNPTDHPRMSAEELKFISENGAVVDMDHKKPGSAAASGPKLHYIKQLLSNRMMLGVFFGQYFINTITWFFLTWFPIYLVQEKACRF</sequence>
<reference evidence="2 3" key="1">
    <citation type="submission" date="2018-06" db="EMBL/GenBank/DDBJ databases">
        <authorList>
            <consortium name="Pathogen Informatics"/>
            <person name="Doyle S."/>
        </authorList>
    </citation>
    <scope>NUCLEOTIDE SEQUENCE [LARGE SCALE GENOMIC DNA]</scope>
    <source>
        <strain evidence="2 3">NCTC10429</strain>
    </source>
</reference>
<keyword evidence="1" id="KW-0812">Transmembrane</keyword>